<proteinExistence type="predicted"/>
<reference evidence="1 2" key="1">
    <citation type="journal article" date="2016" name="Nat. Commun.">
        <title>Thousands of microbial genomes shed light on interconnected biogeochemical processes in an aquifer system.</title>
        <authorList>
            <person name="Anantharaman K."/>
            <person name="Brown C.T."/>
            <person name="Hug L.A."/>
            <person name="Sharon I."/>
            <person name="Castelle C.J."/>
            <person name="Probst A.J."/>
            <person name="Thomas B.C."/>
            <person name="Singh A."/>
            <person name="Wilkins M.J."/>
            <person name="Karaoz U."/>
            <person name="Brodie E.L."/>
            <person name="Williams K.H."/>
            <person name="Hubbard S.S."/>
            <person name="Banfield J.F."/>
        </authorList>
    </citation>
    <scope>NUCLEOTIDE SEQUENCE [LARGE SCALE GENOMIC DNA]</scope>
</reference>
<dbReference type="AlphaFoldDB" id="A0A1F8E031"/>
<dbReference type="EMBL" id="MGIV01000016">
    <property type="protein sequence ID" value="OGM94132.1"/>
    <property type="molecule type" value="Genomic_DNA"/>
</dbReference>
<sequence length="141" mass="15412">MAKRIQFALQVLFGGIPKVTFGLQKATAIFMAASGRYDGDQSKAVPFAILETAKAMGAEVTLFEEVADKKEAIVERINDQHEHVARVTTSTALAIKKLEAEKADLEQAAKNVQQRADGMVSALQRDAADLEKVSEFFTIKK</sequence>
<evidence type="ECO:0000313" key="2">
    <source>
        <dbReference type="Proteomes" id="UP000179057"/>
    </source>
</evidence>
<accession>A0A1F8E031</accession>
<organism evidence="1 2">
    <name type="scientific">Candidatus Wolfebacteria bacterium RIFOXYD1_FULL_48_65</name>
    <dbReference type="NCBI Taxonomy" id="1802561"/>
    <lineage>
        <taxon>Bacteria</taxon>
        <taxon>Candidatus Wolfeibacteriota</taxon>
    </lineage>
</organism>
<dbReference type="Proteomes" id="UP000179057">
    <property type="component" value="Unassembled WGS sequence"/>
</dbReference>
<gene>
    <name evidence="1" type="ORF">A2610_00740</name>
</gene>
<name>A0A1F8E031_9BACT</name>
<protein>
    <submittedName>
        <fullName evidence="1">Uncharacterized protein</fullName>
    </submittedName>
</protein>
<comment type="caution">
    <text evidence="1">The sequence shown here is derived from an EMBL/GenBank/DDBJ whole genome shotgun (WGS) entry which is preliminary data.</text>
</comment>
<evidence type="ECO:0000313" key="1">
    <source>
        <dbReference type="EMBL" id="OGM94132.1"/>
    </source>
</evidence>